<sequence>MSVELIVVGFQAFSHHSSRGTLVRKGQHTMPQPLATVVREPTGTLQCNGSPATFVMPKTTMALPVEKHKPRSPNYRKKNKYRLKSHSPSYCDESLFGPLLEPPSWEAPWSKKEDTFKVRPLLWYPPMLASCSEEPSPTAHTRGTNKRNGHFSQRLESAEDNRPSTAGLNGYTERKWRAASAAGGLESTRSNVLPGSASLSEDNRRPRTVSSVNVKPHWRY</sequence>
<dbReference type="GO" id="GO:0007219">
    <property type="term" value="P:Notch signaling pathway"/>
    <property type="evidence" value="ECO:0007669"/>
    <property type="project" value="UniProtKB-KW"/>
</dbReference>
<dbReference type="GO" id="GO:0007399">
    <property type="term" value="P:nervous system development"/>
    <property type="evidence" value="ECO:0007669"/>
    <property type="project" value="UniProtKB-KW"/>
</dbReference>
<proteinExistence type="inferred from homology"/>
<keyword evidence="8" id="KW-0914">Notch signaling pathway</keyword>
<feature type="non-terminal residue" evidence="13">
    <location>
        <position position="1"/>
    </location>
</feature>
<comment type="function">
    <text evidence="10">Tubulin-binding protein that acts as a negative regulator of Notch signaling pathway. Shuttles between the cytoplasm and the nucleus and mediates the nuclear export of RBPJ/RBPSUH, thereby preventing the interaction between RBPJ/RBPSUH and NICD product of Notch proteins (Notch intracellular domain), leading to down-regulate Notch-mediated transcription. May play a role in neurogenesis.</text>
</comment>
<evidence type="ECO:0000256" key="5">
    <source>
        <dbReference type="ARBA" id="ARBA00014447"/>
    </source>
</evidence>
<organism evidence="13 14">
    <name type="scientific">Polypterus senegalus</name>
    <name type="common">Senegal bichir</name>
    <dbReference type="NCBI Taxonomy" id="55291"/>
    <lineage>
        <taxon>Eukaryota</taxon>
        <taxon>Metazoa</taxon>
        <taxon>Chordata</taxon>
        <taxon>Craniata</taxon>
        <taxon>Vertebrata</taxon>
        <taxon>Euteleostomi</taxon>
        <taxon>Actinopterygii</taxon>
        <taxon>Polypteriformes</taxon>
        <taxon>Polypteridae</taxon>
        <taxon>Polypterus</taxon>
    </lineage>
</organism>
<comment type="subunit">
    <text evidence="4">Interacts with RBPJ/RBPSUH.</text>
</comment>
<evidence type="ECO:0000256" key="9">
    <source>
        <dbReference type="ARBA" id="ARBA00023242"/>
    </source>
</evidence>
<dbReference type="GO" id="GO:0005634">
    <property type="term" value="C:nucleus"/>
    <property type="evidence" value="ECO:0007669"/>
    <property type="project" value="UniProtKB-SubCell"/>
</dbReference>
<evidence type="ECO:0000313" key="14">
    <source>
        <dbReference type="Proteomes" id="UP000886611"/>
    </source>
</evidence>
<reference evidence="13 14" key="1">
    <citation type="journal article" date="2021" name="Cell">
        <title>Tracing the genetic footprints of vertebrate landing in non-teleost ray-finned fishes.</title>
        <authorList>
            <person name="Bi X."/>
            <person name="Wang K."/>
            <person name="Yang L."/>
            <person name="Pan H."/>
            <person name="Jiang H."/>
            <person name="Wei Q."/>
            <person name="Fang M."/>
            <person name="Yu H."/>
            <person name="Zhu C."/>
            <person name="Cai Y."/>
            <person name="He Y."/>
            <person name="Gan X."/>
            <person name="Zeng H."/>
            <person name="Yu D."/>
            <person name="Zhu Y."/>
            <person name="Jiang H."/>
            <person name="Qiu Q."/>
            <person name="Yang H."/>
            <person name="Zhang Y.E."/>
            <person name="Wang W."/>
            <person name="Zhu M."/>
            <person name="He S."/>
            <person name="Zhang G."/>
        </authorList>
    </citation>
    <scope>NUCLEOTIDE SEQUENCE [LARGE SCALE GENOMIC DNA]</scope>
    <source>
        <strain evidence="13">Bchr_013</strain>
    </source>
</reference>
<evidence type="ECO:0000256" key="3">
    <source>
        <dbReference type="ARBA" id="ARBA00010906"/>
    </source>
</evidence>
<evidence type="ECO:0000256" key="6">
    <source>
        <dbReference type="ARBA" id="ARBA00022490"/>
    </source>
</evidence>
<comment type="caution">
    <text evidence="13">The sequence shown here is derived from an EMBL/GenBank/DDBJ whole genome shotgun (WGS) entry which is preliminary data.</text>
</comment>
<dbReference type="EMBL" id="JAATIS010000094">
    <property type="protein sequence ID" value="KAG2470758.1"/>
    <property type="molecule type" value="Genomic_DNA"/>
</dbReference>
<dbReference type="AlphaFoldDB" id="A0A8X8BUB1"/>
<name>A0A8X8BUB1_POLSE</name>
<evidence type="ECO:0000256" key="2">
    <source>
        <dbReference type="ARBA" id="ARBA00004496"/>
    </source>
</evidence>
<evidence type="ECO:0000256" key="10">
    <source>
        <dbReference type="ARBA" id="ARBA00024957"/>
    </source>
</evidence>
<dbReference type="PANTHER" id="PTHR34917:SF1">
    <property type="entry name" value="RBPJ-INTERACTING AND TUBULIN-ASSOCIATED PROTEIN 1"/>
    <property type="match status" value="1"/>
</dbReference>
<dbReference type="GO" id="GO:0051168">
    <property type="term" value="P:nuclear export"/>
    <property type="evidence" value="ECO:0007669"/>
    <property type="project" value="InterPro"/>
</dbReference>
<feature type="non-terminal residue" evidence="13">
    <location>
        <position position="220"/>
    </location>
</feature>
<dbReference type="PANTHER" id="PTHR34917">
    <property type="entry name" value="RBPJ-INTERACTING AND TUBULIN-ASSOCIATED PROTEIN 1"/>
    <property type="match status" value="1"/>
</dbReference>
<evidence type="ECO:0000256" key="11">
    <source>
        <dbReference type="ARBA" id="ARBA00031318"/>
    </source>
</evidence>
<feature type="compositionally biased region" description="Polar residues" evidence="12">
    <location>
        <begin position="187"/>
        <end position="200"/>
    </location>
</feature>
<feature type="region of interest" description="Disordered" evidence="12">
    <location>
        <begin position="153"/>
        <end position="172"/>
    </location>
</feature>
<feature type="region of interest" description="Disordered" evidence="12">
    <location>
        <begin position="181"/>
        <end position="220"/>
    </location>
</feature>
<keyword evidence="7" id="KW-0524">Neurogenesis</keyword>
<dbReference type="GO" id="GO:0005737">
    <property type="term" value="C:cytoplasm"/>
    <property type="evidence" value="ECO:0007669"/>
    <property type="project" value="UniProtKB-SubCell"/>
</dbReference>
<evidence type="ECO:0000256" key="8">
    <source>
        <dbReference type="ARBA" id="ARBA00022976"/>
    </source>
</evidence>
<evidence type="ECO:0000256" key="4">
    <source>
        <dbReference type="ARBA" id="ARBA00011667"/>
    </source>
</evidence>
<comment type="similarity">
    <text evidence="3">Belongs to the RITA family.</text>
</comment>
<evidence type="ECO:0000256" key="12">
    <source>
        <dbReference type="SAM" id="MobiDB-lite"/>
    </source>
</evidence>
<dbReference type="OrthoDB" id="10061257at2759"/>
<keyword evidence="6" id="KW-0963">Cytoplasm</keyword>
<keyword evidence="9" id="KW-0539">Nucleus</keyword>
<evidence type="ECO:0000256" key="1">
    <source>
        <dbReference type="ARBA" id="ARBA00004123"/>
    </source>
</evidence>
<accession>A0A8X8BUB1</accession>
<dbReference type="Proteomes" id="UP000886611">
    <property type="component" value="Unassembled WGS sequence"/>
</dbReference>
<dbReference type="InterPro" id="IPR031418">
    <property type="entry name" value="RITA1"/>
</dbReference>
<evidence type="ECO:0000256" key="7">
    <source>
        <dbReference type="ARBA" id="ARBA00022902"/>
    </source>
</evidence>
<dbReference type="Pfam" id="PF17066">
    <property type="entry name" value="RITA"/>
    <property type="match status" value="1"/>
</dbReference>
<dbReference type="GO" id="GO:0045746">
    <property type="term" value="P:negative regulation of Notch signaling pathway"/>
    <property type="evidence" value="ECO:0007669"/>
    <property type="project" value="TreeGrafter"/>
</dbReference>
<protein>
    <recommendedName>
        <fullName evidence="5">RBPJ-interacting and tubulin-associated protein 1</fullName>
    </recommendedName>
    <alternativeName>
        <fullName evidence="11">RBPJ-interacting and tubulin-associated protein</fullName>
    </alternativeName>
</protein>
<gene>
    <name evidence="13" type="primary">Rita1</name>
    <name evidence="13" type="ORF">GTO96_0005693</name>
</gene>
<comment type="subcellular location">
    <subcellularLocation>
        <location evidence="2">Cytoplasm</location>
    </subcellularLocation>
    <subcellularLocation>
        <location evidence="1">Nucleus</location>
    </subcellularLocation>
</comment>
<evidence type="ECO:0000313" key="13">
    <source>
        <dbReference type="EMBL" id="KAG2470758.1"/>
    </source>
</evidence>
<keyword evidence="14" id="KW-1185">Reference proteome</keyword>
<dbReference type="GO" id="GO:0015631">
    <property type="term" value="F:tubulin binding"/>
    <property type="evidence" value="ECO:0007669"/>
    <property type="project" value="InterPro"/>
</dbReference>